<keyword evidence="4" id="KW-0460">Magnesium</keyword>
<protein>
    <submittedName>
        <fullName evidence="5">Inositol monophosphatase</fullName>
    </submittedName>
</protein>
<dbReference type="PROSITE" id="PS00629">
    <property type="entry name" value="IMP_1"/>
    <property type="match status" value="1"/>
</dbReference>
<dbReference type="RefSeq" id="WP_082923502.1">
    <property type="nucleotide sequence ID" value="NZ_CP031555.1"/>
</dbReference>
<evidence type="ECO:0000256" key="4">
    <source>
        <dbReference type="ARBA" id="ARBA00022842"/>
    </source>
</evidence>
<evidence type="ECO:0000313" key="5">
    <source>
        <dbReference type="EMBL" id="AXO14993.1"/>
    </source>
</evidence>
<dbReference type="Gene3D" id="3.30.540.10">
    <property type="entry name" value="Fructose-1,6-Bisphosphatase, subunit A, domain 1"/>
    <property type="match status" value="1"/>
</dbReference>
<dbReference type="Gene3D" id="3.40.190.80">
    <property type="match status" value="1"/>
</dbReference>
<accession>A0ABM6XZ62</accession>
<keyword evidence="3" id="KW-0378">Hydrolase</keyword>
<keyword evidence="6" id="KW-1185">Reference proteome</keyword>
<evidence type="ECO:0000256" key="1">
    <source>
        <dbReference type="ARBA" id="ARBA00009759"/>
    </source>
</evidence>
<proteinExistence type="inferred from homology"/>
<gene>
    <name evidence="5" type="ORF">DY252_12735</name>
</gene>
<sequence length="274" mass="30235">MAIKVDMDKVTEIIREVSAAEIAPRFGQLDDADIDTKTHAMDLVTIADTEAERVLTRRLTDLLPGSRALGEEAAHEDPTLQERIFAGDDPFWIIDPVDGTKNFAHHKQPFRCMVGLYSGGETVAAWIVDPIEGAATVAELGSGTRYQDQPVSVRSNITKASDAKGFLISYARDRIRKHYGHLDFFADVAHYSCCGAEYEETARGAFDFCAYRTLKPWDHAPGTLLVREAGGYARYITADKNNEYNANATAAGLLCASSEELWAEINEILIPLFT</sequence>
<name>A0ABM6XZ62_9PROT</name>
<dbReference type="SUPFAM" id="SSF56655">
    <property type="entry name" value="Carbohydrate phosphatase"/>
    <property type="match status" value="1"/>
</dbReference>
<evidence type="ECO:0000256" key="3">
    <source>
        <dbReference type="ARBA" id="ARBA00022801"/>
    </source>
</evidence>
<dbReference type="PRINTS" id="PR00377">
    <property type="entry name" value="IMPHPHTASES"/>
</dbReference>
<evidence type="ECO:0000256" key="2">
    <source>
        <dbReference type="ARBA" id="ARBA00022723"/>
    </source>
</evidence>
<dbReference type="Proteomes" id="UP000256971">
    <property type="component" value="Chromosome"/>
</dbReference>
<dbReference type="InterPro" id="IPR020583">
    <property type="entry name" value="Inositol_monoP_metal-BS"/>
</dbReference>
<dbReference type="InterPro" id="IPR000760">
    <property type="entry name" value="Inositol_monophosphatase-like"/>
</dbReference>
<reference evidence="5 6" key="1">
    <citation type="submission" date="2018-08" db="EMBL/GenBank/DDBJ databases">
        <title>Complete genome sequence of type strain Thalassospira indica MCCC 1A01103T, isolated from isolated from deep seawater of the Indian Ocean.</title>
        <authorList>
            <person name="Liu Y."/>
        </authorList>
    </citation>
    <scope>NUCLEOTIDE SEQUENCE [LARGE SCALE GENOMIC DNA]</scope>
    <source>
        <strain evidence="5 6">PB8BT</strain>
    </source>
</reference>
<dbReference type="PANTHER" id="PTHR20854:SF4">
    <property type="entry name" value="INOSITOL-1-MONOPHOSPHATASE-RELATED"/>
    <property type="match status" value="1"/>
</dbReference>
<dbReference type="PANTHER" id="PTHR20854">
    <property type="entry name" value="INOSITOL MONOPHOSPHATASE"/>
    <property type="match status" value="1"/>
</dbReference>
<dbReference type="Pfam" id="PF00459">
    <property type="entry name" value="Inositol_P"/>
    <property type="match status" value="1"/>
</dbReference>
<dbReference type="EMBL" id="CP031555">
    <property type="protein sequence ID" value="AXO14993.1"/>
    <property type="molecule type" value="Genomic_DNA"/>
</dbReference>
<organism evidence="5 6">
    <name type="scientific">Thalassospira indica</name>
    <dbReference type="NCBI Taxonomy" id="1891279"/>
    <lineage>
        <taxon>Bacteria</taxon>
        <taxon>Pseudomonadati</taxon>
        <taxon>Pseudomonadota</taxon>
        <taxon>Alphaproteobacteria</taxon>
        <taxon>Rhodospirillales</taxon>
        <taxon>Thalassospiraceae</taxon>
        <taxon>Thalassospira</taxon>
    </lineage>
</organism>
<comment type="similarity">
    <text evidence="1">Belongs to the inositol monophosphatase superfamily.</text>
</comment>
<evidence type="ECO:0000313" key="6">
    <source>
        <dbReference type="Proteomes" id="UP000256971"/>
    </source>
</evidence>
<keyword evidence="2" id="KW-0479">Metal-binding</keyword>